<dbReference type="InterPro" id="IPR036236">
    <property type="entry name" value="Znf_C2H2_sf"/>
</dbReference>
<sequence>MESSSHLVSDSSEYTEHFLAQLTADPLVLSSSQVSSVLSELEPSRSPAVHPDLLTIAKVVGAVGSTVLPPPPPPPIPPLVPPPPTNKRYHAVKCVKVTLGELSWYRCSLCPFLATSQDLISSHYINLHVDSVAAELRCLTCEVSFSRLQNLKHHYVIDHLVSLSDLQNLTKLTVKANEAWRNKNKHGKEDCSMVDSIVPEIVTAEELFLDDEQMCESTRKTVTVRSLSSPPSPSAVAADPASPSTPSILSFVINKFPERGTAVDVGGTGDDVEERLREEEARKAEIKAEKEEKAIWKCTVEGCSLKFITEGNLDYHKMCHEGDSSQWKCPECGEVFTKWSELSLHLWRSHVLDIDLYSCDLCDFKTNNLSKLMNVHRRIHGSDRPYLCDTCGKGFKTIKQLATHKALHNKSKKPVVQGSENCRICSRMFTDPRLLRHHMDIVHRGLRPYVCNVCSYSASSMSTLKMHLRSHTGEKPYACPYCRYKTADHNSLRRHKMRHSGAKHYKCPHCSYASIQSTTYKDHLKNKHPGLDDGLMFCCNYCSFRTVNNKIFLTHISSHSFPINEKSQGDSKMSNGETDATSE</sequence>
<dbReference type="FunFam" id="3.30.160.60:FF:000446">
    <property type="entry name" value="Zinc finger protein"/>
    <property type="match status" value="1"/>
</dbReference>
<dbReference type="FunFam" id="3.30.160.60:FF:001370">
    <property type="entry name" value="Zinc finger protein"/>
    <property type="match status" value="1"/>
</dbReference>
<keyword evidence="9" id="KW-0804">Transcription</keyword>
<dbReference type="AlphaFoldDB" id="A0A146LZB2"/>
<keyword evidence="8" id="KW-0238">DNA-binding</keyword>
<evidence type="ECO:0000256" key="3">
    <source>
        <dbReference type="ARBA" id="ARBA00022723"/>
    </source>
</evidence>
<dbReference type="SUPFAM" id="SSF57667">
    <property type="entry name" value="beta-beta-alpha zinc fingers"/>
    <property type="match status" value="4"/>
</dbReference>
<evidence type="ECO:0000256" key="4">
    <source>
        <dbReference type="ARBA" id="ARBA00022737"/>
    </source>
</evidence>
<evidence type="ECO:0000256" key="10">
    <source>
        <dbReference type="ARBA" id="ARBA00023242"/>
    </source>
</evidence>
<organism evidence="14">
    <name type="scientific">Lygus hesperus</name>
    <name type="common">Western plant bug</name>
    <dbReference type="NCBI Taxonomy" id="30085"/>
    <lineage>
        <taxon>Eukaryota</taxon>
        <taxon>Metazoa</taxon>
        <taxon>Ecdysozoa</taxon>
        <taxon>Arthropoda</taxon>
        <taxon>Hexapoda</taxon>
        <taxon>Insecta</taxon>
        <taxon>Pterygota</taxon>
        <taxon>Neoptera</taxon>
        <taxon>Paraneoptera</taxon>
        <taxon>Hemiptera</taxon>
        <taxon>Heteroptera</taxon>
        <taxon>Panheteroptera</taxon>
        <taxon>Cimicomorpha</taxon>
        <taxon>Miridae</taxon>
        <taxon>Mirini</taxon>
        <taxon>Lygus</taxon>
    </lineage>
</organism>
<dbReference type="SMART" id="SM00355">
    <property type="entry name" value="ZnF_C2H2"/>
    <property type="match status" value="11"/>
</dbReference>
<keyword evidence="3" id="KW-0479">Metal-binding</keyword>
<evidence type="ECO:0000256" key="6">
    <source>
        <dbReference type="ARBA" id="ARBA00022833"/>
    </source>
</evidence>
<comment type="similarity">
    <text evidence="2">Belongs to the krueppel C2H2-type zinc-finger protein family.</text>
</comment>
<feature type="compositionally biased region" description="Polar residues" evidence="12">
    <location>
        <begin position="570"/>
        <end position="583"/>
    </location>
</feature>
<dbReference type="GO" id="GO:0000977">
    <property type="term" value="F:RNA polymerase II transcription regulatory region sequence-specific DNA binding"/>
    <property type="evidence" value="ECO:0007669"/>
    <property type="project" value="TreeGrafter"/>
</dbReference>
<evidence type="ECO:0000256" key="1">
    <source>
        <dbReference type="ARBA" id="ARBA00004123"/>
    </source>
</evidence>
<gene>
    <name evidence="14" type="primary">ZNF92</name>
    <name evidence="14" type="ORF">g.28793</name>
</gene>
<evidence type="ECO:0000256" key="8">
    <source>
        <dbReference type="ARBA" id="ARBA00023125"/>
    </source>
</evidence>
<keyword evidence="6" id="KW-0862">Zinc</keyword>
<dbReference type="PANTHER" id="PTHR24409:SF295">
    <property type="entry name" value="AZ2-RELATED"/>
    <property type="match status" value="1"/>
</dbReference>
<feature type="domain" description="C2H2-type" evidence="13">
    <location>
        <begin position="505"/>
        <end position="533"/>
    </location>
</feature>
<feature type="compositionally biased region" description="Low complexity" evidence="12">
    <location>
        <begin position="226"/>
        <end position="244"/>
    </location>
</feature>
<evidence type="ECO:0000256" key="7">
    <source>
        <dbReference type="ARBA" id="ARBA00023015"/>
    </source>
</evidence>
<dbReference type="PANTHER" id="PTHR24409">
    <property type="entry name" value="ZINC FINGER PROTEIN 142"/>
    <property type="match status" value="1"/>
</dbReference>
<protein>
    <submittedName>
        <fullName evidence="14">Zinc finger protein 92</fullName>
    </submittedName>
</protein>
<evidence type="ECO:0000256" key="5">
    <source>
        <dbReference type="ARBA" id="ARBA00022771"/>
    </source>
</evidence>
<dbReference type="Gene3D" id="3.30.160.60">
    <property type="entry name" value="Classic Zinc Finger"/>
    <property type="match status" value="6"/>
</dbReference>
<feature type="domain" description="C2H2-type" evidence="13">
    <location>
        <begin position="386"/>
        <end position="413"/>
    </location>
</feature>
<feature type="region of interest" description="Disordered" evidence="12">
    <location>
        <begin position="224"/>
        <end position="244"/>
    </location>
</feature>
<feature type="region of interest" description="Disordered" evidence="12">
    <location>
        <begin position="563"/>
        <end position="583"/>
    </location>
</feature>
<keyword evidence="5 11" id="KW-0863">Zinc-finger</keyword>
<proteinExistence type="inferred from homology"/>
<feature type="domain" description="C2H2-type" evidence="13">
    <location>
        <begin position="449"/>
        <end position="476"/>
    </location>
</feature>
<keyword evidence="7" id="KW-0805">Transcription regulation</keyword>
<evidence type="ECO:0000256" key="11">
    <source>
        <dbReference type="PROSITE-ProRule" id="PRU00042"/>
    </source>
</evidence>
<keyword evidence="4" id="KW-0677">Repeat</keyword>
<feature type="domain" description="C2H2-type" evidence="13">
    <location>
        <begin position="420"/>
        <end position="448"/>
    </location>
</feature>
<dbReference type="GO" id="GO:0005634">
    <property type="term" value="C:nucleus"/>
    <property type="evidence" value="ECO:0007669"/>
    <property type="project" value="UniProtKB-SubCell"/>
</dbReference>
<reference evidence="14" key="1">
    <citation type="journal article" date="2016" name="Gigascience">
        <title>De novo construction of an expanded transcriptome assembly for the western tarnished plant bug, Lygus hesperus.</title>
        <authorList>
            <person name="Tassone E.E."/>
            <person name="Geib S.M."/>
            <person name="Hall B."/>
            <person name="Fabrick J.A."/>
            <person name="Brent C.S."/>
            <person name="Hull J.J."/>
        </authorList>
    </citation>
    <scope>NUCLEOTIDE SEQUENCE</scope>
</reference>
<dbReference type="PROSITE" id="PS50157">
    <property type="entry name" value="ZINC_FINGER_C2H2_2"/>
    <property type="match status" value="7"/>
</dbReference>
<dbReference type="GO" id="GO:0000981">
    <property type="term" value="F:DNA-binding transcription factor activity, RNA polymerase II-specific"/>
    <property type="evidence" value="ECO:0007669"/>
    <property type="project" value="TreeGrafter"/>
</dbReference>
<evidence type="ECO:0000313" key="14">
    <source>
        <dbReference type="EMBL" id="JAQ12938.1"/>
    </source>
</evidence>
<feature type="domain" description="C2H2-type" evidence="13">
    <location>
        <begin position="296"/>
        <end position="325"/>
    </location>
</feature>
<name>A0A146LZB2_LYGHE</name>
<evidence type="ECO:0000259" key="13">
    <source>
        <dbReference type="PROSITE" id="PS50157"/>
    </source>
</evidence>
<dbReference type="Pfam" id="PF00096">
    <property type="entry name" value="zf-C2H2"/>
    <property type="match status" value="3"/>
</dbReference>
<keyword evidence="10" id="KW-0539">Nucleus</keyword>
<dbReference type="GO" id="GO:0008270">
    <property type="term" value="F:zinc ion binding"/>
    <property type="evidence" value="ECO:0007669"/>
    <property type="project" value="UniProtKB-KW"/>
</dbReference>
<feature type="domain" description="C2H2-type" evidence="13">
    <location>
        <begin position="477"/>
        <end position="504"/>
    </location>
</feature>
<feature type="domain" description="C2H2-type" evidence="13">
    <location>
        <begin position="327"/>
        <end position="350"/>
    </location>
</feature>
<accession>A0A146LZB2</accession>
<dbReference type="EMBL" id="GDHC01005691">
    <property type="protein sequence ID" value="JAQ12938.1"/>
    <property type="molecule type" value="Transcribed_RNA"/>
</dbReference>
<dbReference type="InterPro" id="IPR013087">
    <property type="entry name" value="Znf_C2H2_type"/>
</dbReference>
<dbReference type="PROSITE" id="PS00028">
    <property type="entry name" value="ZINC_FINGER_C2H2_1"/>
    <property type="match status" value="5"/>
</dbReference>
<evidence type="ECO:0000256" key="2">
    <source>
        <dbReference type="ARBA" id="ARBA00006991"/>
    </source>
</evidence>
<evidence type="ECO:0000256" key="12">
    <source>
        <dbReference type="SAM" id="MobiDB-lite"/>
    </source>
</evidence>
<comment type="subcellular location">
    <subcellularLocation>
        <location evidence="1">Nucleus</location>
    </subcellularLocation>
</comment>
<evidence type="ECO:0000256" key="9">
    <source>
        <dbReference type="ARBA" id="ARBA00023163"/>
    </source>
</evidence>